<evidence type="ECO:0000256" key="1">
    <source>
        <dbReference type="SAM" id="Phobius"/>
    </source>
</evidence>
<accession>A0A4R1S9Z6</accession>
<dbReference type="AlphaFoldDB" id="A0A4R1S9Z6"/>
<organism evidence="2 3">
    <name type="scientific">Hydrogenispora ethanolica</name>
    <dbReference type="NCBI Taxonomy" id="1082276"/>
    <lineage>
        <taxon>Bacteria</taxon>
        <taxon>Bacillati</taxon>
        <taxon>Bacillota</taxon>
        <taxon>Hydrogenispora</taxon>
    </lineage>
</organism>
<feature type="transmembrane region" description="Helical" evidence="1">
    <location>
        <begin position="100"/>
        <end position="120"/>
    </location>
</feature>
<proteinExistence type="predicted"/>
<feature type="transmembrane region" description="Helical" evidence="1">
    <location>
        <begin position="172"/>
        <end position="196"/>
    </location>
</feature>
<keyword evidence="1" id="KW-0472">Membrane</keyword>
<dbReference type="OrthoDB" id="2083180at2"/>
<dbReference type="RefSeq" id="WP_132012441.1">
    <property type="nucleotide sequence ID" value="NZ_SLUN01000002.1"/>
</dbReference>
<evidence type="ECO:0000313" key="2">
    <source>
        <dbReference type="EMBL" id="TCL76248.1"/>
    </source>
</evidence>
<evidence type="ECO:0000313" key="3">
    <source>
        <dbReference type="Proteomes" id="UP000295008"/>
    </source>
</evidence>
<keyword evidence="1" id="KW-1133">Transmembrane helix</keyword>
<keyword evidence="1" id="KW-0812">Transmembrane</keyword>
<comment type="caution">
    <text evidence="2">The sequence shown here is derived from an EMBL/GenBank/DDBJ whole genome shotgun (WGS) entry which is preliminary data.</text>
</comment>
<protein>
    <submittedName>
        <fullName evidence="2">Uncharacterized protein</fullName>
    </submittedName>
</protein>
<dbReference type="Proteomes" id="UP000295008">
    <property type="component" value="Unassembled WGS sequence"/>
</dbReference>
<dbReference type="EMBL" id="SLUN01000002">
    <property type="protein sequence ID" value="TCL76248.1"/>
    <property type="molecule type" value="Genomic_DNA"/>
</dbReference>
<feature type="transmembrane region" description="Helical" evidence="1">
    <location>
        <begin position="132"/>
        <end position="152"/>
    </location>
</feature>
<feature type="transmembrane region" description="Helical" evidence="1">
    <location>
        <begin position="44"/>
        <end position="64"/>
    </location>
</feature>
<reference evidence="2 3" key="1">
    <citation type="submission" date="2019-03" db="EMBL/GenBank/DDBJ databases">
        <title>Genomic Encyclopedia of Type Strains, Phase IV (KMG-IV): sequencing the most valuable type-strain genomes for metagenomic binning, comparative biology and taxonomic classification.</title>
        <authorList>
            <person name="Goeker M."/>
        </authorList>
    </citation>
    <scope>NUCLEOTIDE SEQUENCE [LARGE SCALE GENOMIC DNA]</scope>
    <source>
        <strain evidence="2 3">LX-B</strain>
    </source>
</reference>
<name>A0A4R1S9Z6_HYDET</name>
<feature type="transmembrane region" description="Helical" evidence="1">
    <location>
        <begin position="208"/>
        <end position="226"/>
    </location>
</feature>
<keyword evidence="3" id="KW-1185">Reference proteome</keyword>
<sequence>MIGNFEANRLLWVLTGILALAAALAGLLVPGIYAKVVGADFLPGVFAQDIINLVAAVVILWLCFGGIKEGHLRKQLVVLSGVGYLAYSYGVYVIERYYTILYLLYLAVLGLAFYAIVYAVSSLRRELFPHLGVPLAIRNLSLGLLWLTPAVLYPLWLRDLWPLIQSGRKIEFFYATYILDLCFVLPLFVILGLAAFKNKGLGLLMTPVLFLTGFALLLPGTLAEIFKALRGIPVDLVVMGPFAVLGAAYLLMGLWYLRNLRLSWQKAQ</sequence>
<gene>
    <name evidence="2" type="ORF">EDC14_10021</name>
</gene>
<feature type="transmembrane region" description="Helical" evidence="1">
    <location>
        <begin position="76"/>
        <end position="94"/>
    </location>
</feature>
<feature type="transmembrane region" description="Helical" evidence="1">
    <location>
        <begin position="238"/>
        <end position="257"/>
    </location>
</feature>